<comment type="catalytic activity">
    <reaction evidence="1">
        <text>Hydrolysis of terminal non-reducing beta-D-galactose residues in beta-D-galactosides.</text>
        <dbReference type="EC" id="3.2.1.23"/>
    </reaction>
</comment>
<keyword evidence="7" id="KW-0472">Membrane</keyword>
<dbReference type="GO" id="GO:0030246">
    <property type="term" value="F:carbohydrate binding"/>
    <property type="evidence" value="ECO:0007669"/>
    <property type="project" value="InterPro"/>
</dbReference>
<dbReference type="InterPro" id="IPR011013">
    <property type="entry name" value="Gal_mutarotase_sf_dom"/>
</dbReference>
<dbReference type="InterPro" id="IPR004199">
    <property type="entry name" value="B-gal_small/dom_5"/>
</dbReference>
<organism evidence="9 10">
    <name type="scientific">Rhodosorus marinus</name>
    <dbReference type="NCBI Taxonomy" id="101924"/>
    <lineage>
        <taxon>Eukaryota</taxon>
        <taxon>Rhodophyta</taxon>
        <taxon>Stylonematophyceae</taxon>
        <taxon>Stylonematales</taxon>
        <taxon>Stylonemataceae</taxon>
        <taxon>Rhodosorus</taxon>
    </lineage>
</organism>
<evidence type="ECO:0000256" key="4">
    <source>
        <dbReference type="ARBA" id="ARBA00022801"/>
    </source>
</evidence>
<dbReference type="AlphaFoldDB" id="A0AAV8UPJ2"/>
<dbReference type="Gene3D" id="2.70.98.10">
    <property type="match status" value="1"/>
</dbReference>
<dbReference type="SMART" id="SM01038">
    <property type="entry name" value="Bgal_small_N"/>
    <property type="match status" value="1"/>
</dbReference>
<evidence type="ECO:0000256" key="2">
    <source>
        <dbReference type="ARBA" id="ARBA00007401"/>
    </source>
</evidence>
<dbReference type="InterPro" id="IPR006103">
    <property type="entry name" value="Glyco_hydro_2_cat"/>
</dbReference>
<dbReference type="SUPFAM" id="SSF49303">
    <property type="entry name" value="beta-Galactosidase/glucuronidase domain"/>
    <property type="match status" value="2"/>
</dbReference>
<dbReference type="SUPFAM" id="SSF51445">
    <property type="entry name" value="(Trans)glycosidases"/>
    <property type="match status" value="1"/>
</dbReference>
<dbReference type="PRINTS" id="PR00132">
    <property type="entry name" value="GLHYDRLASE2"/>
</dbReference>
<dbReference type="InterPro" id="IPR014718">
    <property type="entry name" value="GH-type_carb-bd"/>
</dbReference>
<dbReference type="InterPro" id="IPR013783">
    <property type="entry name" value="Ig-like_fold"/>
</dbReference>
<protein>
    <recommendedName>
        <fullName evidence="3">beta-galactosidase</fullName>
        <ecNumber evidence="3">3.2.1.23</ecNumber>
    </recommendedName>
    <alternativeName>
        <fullName evidence="6">Lactase</fullName>
    </alternativeName>
</protein>
<dbReference type="Pfam" id="PF02836">
    <property type="entry name" value="Glyco_hydro_2_C"/>
    <property type="match status" value="1"/>
</dbReference>
<keyword evidence="7" id="KW-1133">Transmembrane helix</keyword>
<proteinExistence type="inferred from homology"/>
<evidence type="ECO:0000256" key="6">
    <source>
        <dbReference type="ARBA" id="ARBA00032230"/>
    </source>
</evidence>
<dbReference type="Gene3D" id="2.60.120.260">
    <property type="entry name" value="Galactose-binding domain-like"/>
    <property type="match status" value="1"/>
</dbReference>
<evidence type="ECO:0000256" key="1">
    <source>
        <dbReference type="ARBA" id="ARBA00001412"/>
    </source>
</evidence>
<dbReference type="PANTHER" id="PTHR46323:SF2">
    <property type="entry name" value="BETA-GALACTOSIDASE"/>
    <property type="match status" value="1"/>
</dbReference>
<dbReference type="InterPro" id="IPR006101">
    <property type="entry name" value="Glyco_hydro_2"/>
</dbReference>
<reference evidence="9 10" key="1">
    <citation type="journal article" date="2023" name="Nat. Commun.">
        <title>Origin of minicircular mitochondrial genomes in red algae.</title>
        <authorList>
            <person name="Lee Y."/>
            <person name="Cho C.H."/>
            <person name="Lee Y.M."/>
            <person name="Park S.I."/>
            <person name="Yang J.H."/>
            <person name="West J.A."/>
            <person name="Bhattacharya D."/>
            <person name="Yoon H.S."/>
        </authorList>
    </citation>
    <scope>NUCLEOTIDE SEQUENCE [LARGE SCALE GENOMIC DNA]</scope>
    <source>
        <strain evidence="9 10">CCMP1338</strain>
        <tissue evidence="9">Whole cell</tissue>
    </source>
</reference>
<keyword evidence="4" id="KW-0378">Hydrolase</keyword>
<dbReference type="InterPro" id="IPR006102">
    <property type="entry name" value="Ig-like_GH2"/>
</dbReference>
<feature type="transmembrane region" description="Helical" evidence="7">
    <location>
        <begin position="27"/>
        <end position="48"/>
    </location>
</feature>
<dbReference type="PROSITE" id="PS00608">
    <property type="entry name" value="GLYCOSYL_HYDROL_F2_2"/>
    <property type="match status" value="1"/>
</dbReference>
<evidence type="ECO:0000313" key="10">
    <source>
        <dbReference type="Proteomes" id="UP001157974"/>
    </source>
</evidence>
<accession>A0AAV8UPJ2</accession>
<dbReference type="InterPro" id="IPR008979">
    <property type="entry name" value="Galactose-bd-like_sf"/>
</dbReference>
<dbReference type="SUPFAM" id="SSF49785">
    <property type="entry name" value="Galactose-binding domain-like"/>
    <property type="match status" value="1"/>
</dbReference>
<dbReference type="Pfam" id="PF16353">
    <property type="entry name" value="LacZ_4"/>
    <property type="match status" value="1"/>
</dbReference>
<evidence type="ECO:0000259" key="8">
    <source>
        <dbReference type="SMART" id="SM01038"/>
    </source>
</evidence>
<dbReference type="EC" id="3.2.1.23" evidence="3"/>
<evidence type="ECO:0000256" key="3">
    <source>
        <dbReference type="ARBA" id="ARBA00012756"/>
    </source>
</evidence>
<dbReference type="InterPro" id="IPR036156">
    <property type="entry name" value="Beta-gal/glucu_dom_sf"/>
</dbReference>
<dbReference type="SUPFAM" id="SSF74650">
    <property type="entry name" value="Galactose mutarotase-like"/>
    <property type="match status" value="1"/>
</dbReference>
<gene>
    <name evidence="9" type="ORF">NDN08_006324</name>
</gene>
<dbReference type="Pfam" id="PF02929">
    <property type="entry name" value="Bgal_small_N"/>
    <property type="match status" value="1"/>
</dbReference>
<evidence type="ECO:0000313" key="9">
    <source>
        <dbReference type="EMBL" id="KAJ8903008.1"/>
    </source>
</evidence>
<dbReference type="InterPro" id="IPR017853">
    <property type="entry name" value="GH"/>
</dbReference>
<comment type="caution">
    <text evidence="9">The sequence shown here is derived from an EMBL/GenBank/DDBJ whole genome shotgun (WGS) entry which is preliminary data.</text>
</comment>
<feature type="transmembrane region" description="Helical" evidence="7">
    <location>
        <begin position="60"/>
        <end position="79"/>
    </location>
</feature>
<dbReference type="InterPro" id="IPR032312">
    <property type="entry name" value="LacZ_4"/>
</dbReference>
<keyword evidence="10" id="KW-1185">Reference proteome</keyword>
<dbReference type="FunFam" id="3.20.20.80:FF:000018">
    <property type="entry name" value="Beta-galactosidase"/>
    <property type="match status" value="1"/>
</dbReference>
<dbReference type="Gene3D" id="3.20.20.80">
    <property type="entry name" value="Glycosidases"/>
    <property type="match status" value="1"/>
</dbReference>
<name>A0AAV8UPJ2_9RHOD</name>
<dbReference type="Proteomes" id="UP001157974">
    <property type="component" value="Unassembled WGS sequence"/>
</dbReference>
<comment type="similarity">
    <text evidence="2">Belongs to the glycosyl hydrolase 2 family.</text>
</comment>
<dbReference type="GO" id="GO:0004565">
    <property type="term" value="F:beta-galactosidase activity"/>
    <property type="evidence" value="ECO:0007669"/>
    <property type="project" value="UniProtKB-EC"/>
</dbReference>
<dbReference type="InterPro" id="IPR006104">
    <property type="entry name" value="Glyco_hydro_2_N"/>
</dbReference>
<dbReference type="InterPro" id="IPR023232">
    <property type="entry name" value="Glyco_hydro_2_AS"/>
</dbReference>
<dbReference type="Pfam" id="PF00703">
    <property type="entry name" value="Glyco_hydro_2"/>
    <property type="match status" value="1"/>
</dbReference>
<evidence type="ECO:0000256" key="7">
    <source>
        <dbReference type="SAM" id="Phobius"/>
    </source>
</evidence>
<dbReference type="EMBL" id="JAMWBK010000008">
    <property type="protein sequence ID" value="KAJ8903008.1"/>
    <property type="molecule type" value="Genomic_DNA"/>
</dbReference>
<dbReference type="InterPro" id="IPR050347">
    <property type="entry name" value="Bact_Beta-galactosidase"/>
</dbReference>
<dbReference type="PANTHER" id="PTHR46323">
    <property type="entry name" value="BETA-GALACTOSIDASE"/>
    <property type="match status" value="1"/>
</dbReference>
<feature type="domain" description="Beta galactosidase small chain/" evidence="8">
    <location>
        <begin position="858"/>
        <end position="1177"/>
    </location>
</feature>
<evidence type="ECO:0000256" key="5">
    <source>
        <dbReference type="ARBA" id="ARBA00023295"/>
    </source>
</evidence>
<sequence length="1199" mass="135124">MTLHVSLWVEYASVLIPYLMFAYKYPALYVLLPVGLFVIGYVDVPIIWRVFFSSSMESAAVRSTILWFALYHFIHWLGFLKMDSPALTALAIMLGQTAMRLRRGQREYENPWLTHINRLQMHVPLASYPSEDAAIQYDRFKSPNVVLLNSDSQWKFKLFHAPGVVTEFWSKDADRTDFKTIKVPSNWELEGYSYPIYTNFKHPHNLNPPYTPEEDNPTGCYYRSFDVPQQWIEQNRSISITFHGVASCMFLYINGQEVGMSKDSRLPAEFDITKLVRAKGNEVAVKVVRWSDACPYIEDQDHWFLSGIHRDVEISSKPPRCISDFRVNTTVDQAVGEATVEVDVFVNTVPEEGSKFSFRLRQGKQLVCEESVIGSTASKVSVALKVRDPNLWSAESPTLYMLTVGYLSEDGSVIEYESCRVGLREVKIEEGLLKVNGKALLVKGVNRHDHDEKTGKVVTVDAMRADLVLMKQLNFNAVRTSHYPNDYRFYDLCDELGMYVCDEANIEAHGDTIFYGQDAIPRGRLASDPAYKKAIVSRVSRMVMRDRNHPSIVLWSLGNEASSGYNFVHARKWIRSNDPRPVQYEGAGSPDALSDIFCPMYMSVDGIKKYSQKNRPVILCEYAHAMGNSMGSLNKYWEAFRSVSKLQGGFIWDWMDQGLLRKDPEGRLVYSYGGDYGDKVNDGNFNINGIIFPDRSLHPSALEAKACQQPVQFGCVEIGTSHVILDIFNENLFTDIGYLEFRWEVMVDGEIIANDLRVPLSPSSVKAQETARVTLRFDSIIKQRPAPAFGIWLNFKAFLNSDQPWAGKGHVIAQYQVQVKDGSPAGDLLTKQASTGIRRRLSATVKRLNVVRDESVMVASAGELSIRCDSSAGRVEKISYGGRDLVGRASLCLFRAPTDNDKCGGVEPFDLAKKIRSVLPGGFFYPTGMVSSMRSMGFLHRHNEYSWMWDQAGLVSPRVDGPLYKSEDLVDTSISVAEEEFVQMTSLFSYGKIGRGRVVTRMFTDGIVAMDYEVTLSPDLPTLPRVGLQVKIPAEFDQVEVMGMGPYENYVDRLEASSIGLWKSTVDDRYVPYIFPSENGGAEQVRYLALRNKDGAGFLVTPSRNEKDFHASVSRYSPGELAGAMHQEEVVSEDPSHIYLHLDHLHMGVGGENSWVPHVPDQYLVKPGRFRFGFVFSPLKRGQKTVEIAAATYSIVSKI</sequence>
<dbReference type="Pfam" id="PF02837">
    <property type="entry name" value="Glyco_hydro_2_N"/>
    <property type="match status" value="1"/>
</dbReference>
<keyword evidence="7" id="KW-0812">Transmembrane</keyword>
<dbReference type="GO" id="GO:0009341">
    <property type="term" value="C:beta-galactosidase complex"/>
    <property type="evidence" value="ECO:0007669"/>
    <property type="project" value="InterPro"/>
</dbReference>
<keyword evidence="5" id="KW-0326">Glycosidase</keyword>
<dbReference type="GO" id="GO:0005990">
    <property type="term" value="P:lactose catabolic process"/>
    <property type="evidence" value="ECO:0007669"/>
    <property type="project" value="TreeGrafter"/>
</dbReference>
<dbReference type="Gene3D" id="2.60.40.10">
    <property type="entry name" value="Immunoglobulins"/>
    <property type="match status" value="2"/>
</dbReference>